<dbReference type="Gene3D" id="3.40.930.10">
    <property type="entry name" value="Mannitol-specific EII, Chain A"/>
    <property type="match status" value="1"/>
</dbReference>
<dbReference type="InterPro" id="IPR013196">
    <property type="entry name" value="HTH_11"/>
</dbReference>
<dbReference type="Pfam" id="PF00874">
    <property type="entry name" value="PRD"/>
    <property type="match status" value="1"/>
</dbReference>
<comment type="caution">
    <text evidence="5">The sequence shown here is derived from an EMBL/GenBank/DDBJ whole genome shotgun (WGS) entry which is preliminary data.</text>
</comment>
<dbReference type="Pfam" id="PF00359">
    <property type="entry name" value="PTS_EIIA_2"/>
    <property type="match status" value="1"/>
</dbReference>
<dbReference type="PANTHER" id="PTHR30185:SF12">
    <property type="entry name" value="TRANSCRIPTIONAL REGULATOR MANR"/>
    <property type="match status" value="1"/>
</dbReference>
<dbReference type="InterPro" id="IPR036634">
    <property type="entry name" value="PRD_sf"/>
</dbReference>
<gene>
    <name evidence="5" type="ORF">HMPREF3225_01412</name>
</gene>
<dbReference type="RefSeq" id="WP_002460735.1">
    <property type="nucleotide sequence ID" value="NZ_CP020406.2"/>
</dbReference>
<keyword evidence="2" id="KW-0677">Repeat</keyword>
<dbReference type="Gene3D" id="1.10.1790.10">
    <property type="entry name" value="PRD domain"/>
    <property type="match status" value="1"/>
</dbReference>
<proteinExistence type="predicted"/>
<dbReference type="PROSITE" id="PS51372">
    <property type="entry name" value="PRD_2"/>
    <property type="match status" value="1"/>
</dbReference>
<organism evidence="5 6">
    <name type="scientific">Staphylococcus lugdunensis</name>
    <dbReference type="NCBI Taxonomy" id="28035"/>
    <lineage>
        <taxon>Bacteria</taxon>
        <taxon>Bacillati</taxon>
        <taxon>Bacillota</taxon>
        <taxon>Bacilli</taxon>
        <taxon>Bacillales</taxon>
        <taxon>Staphylococcaceae</taxon>
        <taxon>Staphylococcus</taxon>
    </lineage>
</organism>
<dbReference type="InterPro" id="IPR050661">
    <property type="entry name" value="BglG_antiterminators"/>
</dbReference>
<evidence type="ECO:0000256" key="1">
    <source>
        <dbReference type="ARBA" id="ARBA00011798"/>
    </source>
</evidence>
<dbReference type="Gene3D" id="1.10.10.10">
    <property type="entry name" value="Winged helix-like DNA-binding domain superfamily/Winged helix DNA-binding domain"/>
    <property type="match status" value="1"/>
</dbReference>
<name>A0ABD4EFF9_STALU</name>
<evidence type="ECO:0000256" key="2">
    <source>
        <dbReference type="ARBA" id="ARBA00022737"/>
    </source>
</evidence>
<protein>
    <submittedName>
        <fullName evidence="5">PRD domain protein</fullName>
    </submittedName>
</protein>
<reference evidence="5 6" key="1">
    <citation type="submission" date="2016-01" db="EMBL/GenBank/DDBJ databases">
        <authorList>
            <person name="Mitreva M."/>
            <person name="Pepin K.H."/>
            <person name="Mihindukulasuriya K.A."/>
            <person name="Fulton R."/>
            <person name="Fronick C."/>
            <person name="O'Laughlin M."/>
            <person name="Miner T."/>
            <person name="Herter B."/>
            <person name="Rosa B.A."/>
            <person name="Cordes M."/>
            <person name="Tomlinson C."/>
            <person name="Wollam A."/>
            <person name="Palsikar V.B."/>
            <person name="Mardis E.R."/>
            <person name="Wilson R.K."/>
        </authorList>
    </citation>
    <scope>NUCLEOTIDE SEQUENCE [LARGE SCALE GENOMIC DNA]</scope>
    <source>
        <strain evidence="5 6">MJR7738</strain>
    </source>
</reference>
<dbReference type="SUPFAM" id="SSF55804">
    <property type="entry name" value="Phoshotransferase/anion transport protein"/>
    <property type="match status" value="1"/>
</dbReference>
<dbReference type="InterPro" id="IPR002178">
    <property type="entry name" value="PTS_EIIA_type-2_dom"/>
</dbReference>
<accession>A0ABD4EFF9</accession>
<dbReference type="Pfam" id="PF08279">
    <property type="entry name" value="HTH_11"/>
    <property type="match status" value="1"/>
</dbReference>
<dbReference type="InterPro" id="IPR016152">
    <property type="entry name" value="PTrfase/Anion_transptr"/>
</dbReference>
<comment type="subunit">
    <text evidence="1">Homodimer or homotrimer. Seems to be a monomer when not phosphorylated.</text>
</comment>
<feature type="domain" description="PRD" evidence="4">
    <location>
        <begin position="275"/>
        <end position="382"/>
    </location>
</feature>
<dbReference type="SUPFAM" id="SSF63520">
    <property type="entry name" value="PTS-regulatory domain, PRD"/>
    <property type="match status" value="1"/>
</dbReference>
<dbReference type="AlphaFoldDB" id="A0ABD4EFF9"/>
<sequence>MMIDRQLKLVQLFLNNQSSYLTSDEIATYLNVSNRTARNDIKIVNMSLLAELIISVKAKGYTLNTARYTIEDIEAALQRFSLQDSNHLVQLGYRLLMHHTIVTLTDLEQQFCFTKRELLDYLERLRMWCDKFEVDIHIKKRKGIIVEGSETAINNAILHLNQLATQHVRVEDLILNELPEAHVCTIRQIFKTNLQAEQLSTSDIQIEQLMIHLILIMKRHQSNAQSWHLNEEALVISRGIIEEINHRLGYDLNDDTSQLFSFFIGYHFNKFELTFEKLFIDSYIQQLILKMEAKMHIPFSQDVILKDNLTEHFSRTYLRIIKEVYMNNPLTSEIKTLYPYVFNVLFDIVQTLSQRADITLSEDEIAFLTIHFQASIDRNEVTRVHMVICCYYGLGISQLLETKLTTLNRHIKVQDTLQYDDLATYSFEGVDVLVMTHDIDVEVPSYVDVIKISPLLSEKDQHQIQSLVKQKLNPTITSHDMSSIPIKVITAKSYQSLPELFDRAHDILMACHAVQEDYIHTALLREKASSTYIGHGVTMPHGDPDKVLKSHVLIFKHSEGFYWQEHEVKLVFFLAITPQDIHMNKQLMHVLAQLDDSAVEHLSRLDEVAFKQEIFGLIQG</sequence>
<evidence type="ECO:0000313" key="5">
    <source>
        <dbReference type="EMBL" id="KXA37960.1"/>
    </source>
</evidence>
<dbReference type="InterPro" id="IPR011608">
    <property type="entry name" value="PRD"/>
</dbReference>
<dbReference type="PANTHER" id="PTHR30185">
    <property type="entry name" value="CRYPTIC BETA-GLUCOSIDE BGL OPERON ANTITERMINATOR"/>
    <property type="match status" value="1"/>
</dbReference>
<dbReference type="InterPro" id="IPR036388">
    <property type="entry name" value="WH-like_DNA-bd_sf"/>
</dbReference>
<evidence type="ECO:0000259" key="4">
    <source>
        <dbReference type="PROSITE" id="PS51372"/>
    </source>
</evidence>
<evidence type="ECO:0000313" key="6">
    <source>
        <dbReference type="Proteomes" id="UP000070063"/>
    </source>
</evidence>
<feature type="domain" description="PTS EIIA type-2" evidence="3">
    <location>
        <begin position="480"/>
        <end position="620"/>
    </location>
</feature>
<dbReference type="EMBL" id="LRQI01000062">
    <property type="protein sequence ID" value="KXA37960.1"/>
    <property type="molecule type" value="Genomic_DNA"/>
</dbReference>
<dbReference type="CDD" id="cd05568">
    <property type="entry name" value="PTS_IIB_bgl_like"/>
    <property type="match status" value="1"/>
</dbReference>
<dbReference type="Proteomes" id="UP000070063">
    <property type="component" value="Unassembled WGS sequence"/>
</dbReference>
<evidence type="ECO:0000259" key="3">
    <source>
        <dbReference type="PROSITE" id="PS51094"/>
    </source>
</evidence>
<dbReference type="PROSITE" id="PS51094">
    <property type="entry name" value="PTS_EIIA_TYPE_2"/>
    <property type="match status" value="1"/>
</dbReference>